<protein>
    <recommendedName>
        <fullName evidence="1">Disease resistance protein At4g27190-like leucine-rich repeats domain-containing protein</fullName>
    </recommendedName>
</protein>
<dbReference type="InterPro" id="IPR057135">
    <property type="entry name" value="At4g27190-like_LRR"/>
</dbReference>
<evidence type="ECO:0000313" key="3">
    <source>
        <dbReference type="Proteomes" id="UP001229421"/>
    </source>
</evidence>
<organism evidence="2 3">
    <name type="scientific">Tagetes erecta</name>
    <name type="common">African marigold</name>
    <dbReference type="NCBI Taxonomy" id="13708"/>
    <lineage>
        <taxon>Eukaryota</taxon>
        <taxon>Viridiplantae</taxon>
        <taxon>Streptophyta</taxon>
        <taxon>Embryophyta</taxon>
        <taxon>Tracheophyta</taxon>
        <taxon>Spermatophyta</taxon>
        <taxon>Magnoliopsida</taxon>
        <taxon>eudicotyledons</taxon>
        <taxon>Gunneridae</taxon>
        <taxon>Pentapetalae</taxon>
        <taxon>asterids</taxon>
        <taxon>campanulids</taxon>
        <taxon>Asterales</taxon>
        <taxon>Asteraceae</taxon>
        <taxon>Asteroideae</taxon>
        <taxon>Heliantheae alliance</taxon>
        <taxon>Tageteae</taxon>
        <taxon>Tagetes</taxon>
    </lineage>
</organism>
<proteinExistence type="predicted"/>
<gene>
    <name evidence="2" type="ORF">QVD17_23118</name>
</gene>
<feature type="domain" description="Disease resistance protein At4g27190-like leucine-rich repeats" evidence="1">
    <location>
        <begin position="61"/>
        <end position="139"/>
    </location>
</feature>
<dbReference type="Pfam" id="PF23247">
    <property type="entry name" value="LRR_RPS2"/>
    <property type="match status" value="1"/>
</dbReference>
<keyword evidence="3" id="KW-1185">Reference proteome</keyword>
<dbReference type="Proteomes" id="UP001229421">
    <property type="component" value="Unassembled WGS sequence"/>
</dbReference>
<sequence>MMAFTAARSTTPRLKYIHTELGKHNLECGLNFYVTSTLLQKPSTSLDPLSSTLTIYEQKPWSFHNLIECNLDYNNNRQKIFPSNKLQHLQNLETIHARHCWDIEEVFEVAMEATNNESQNVVKLSKLREVELNYLLMLKSGFSSGEIDCSYSEDDE</sequence>
<name>A0AAD8NU31_TARER</name>
<evidence type="ECO:0000313" key="2">
    <source>
        <dbReference type="EMBL" id="KAK1421052.1"/>
    </source>
</evidence>
<dbReference type="EMBL" id="JAUHHV010000006">
    <property type="protein sequence ID" value="KAK1421052.1"/>
    <property type="molecule type" value="Genomic_DNA"/>
</dbReference>
<comment type="caution">
    <text evidence="2">The sequence shown here is derived from an EMBL/GenBank/DDBJ whole genome shotgun (WGS) entry which is preliminary data.</text>
</comment>
<dbReference type="AlphaFoldDB" id="A0AAD8NU31"/>
<accession>A0AAD8NU31</accession>
<evidence type="ECO:0000259" key="1">
    <source>
        <dbReference type="Pfam" id="PF23247"/>
    </source>
</evidence>
<reference evidence="2" key="1">
    <citation type="journal article" date="2023" name="bioRxiv">
        <title>Improved chromosome-level genome assembly for marigold (Tagetes erecta).</title>
        <authorList>
            <person name="Jiang F."/>
            <person name="Yuan L."/>
            <person name="Wang S."/>
            <person name="Wang H."/>
            <person name="Xu D."/>
            <person name="Wang A."/>
            <person name="Fan W."/>
        </authorList>
    </citation>
    <scope>NUCLEOTIDE SEQUENCE</scope>
    <source>
        <strain evidence="2">WSJ</strain>
        <tissue evidence="2">Leaf</tissue>
    </source>
</reference>